<name>A0A4S4BT87_9BACI</name>
<dbReference type="AlphaFoldDB" id="A0A4S4BT87"/>
<dbReference type="PROSITE" id="PS50850">
    <property type="entry name" value="MFS"/>
    <property type="match status" value="1"/>
</dbReference>
<dbReference type="EMBL" id="SSNT01000015">
    <property type="protein sequence ID" value="THF77484.1"/>
    <property type="molecule type" value="Genomic_DNA"/>
</dbReference>
<evidence type="ECO:0000256" key="3">
    <source>
        <dbReference type="ARBA" id="ARBA00022448"/>
    </source>
</evidence>
<evidence type="ECO:0000256" key="4">
    <source>
        <dbReference type="ARBA" id="ARBA00022692"/>
    </source>
</evidence>
<dbReference type="OrthoDB" id="1674556at2"/>
<sequence>MQTVQQTKLIKKSIPLPFLVIFVGYLVFGFLENIKGPAIPRMQTDFAIDEWQIGVLLALNSFGFLLACSFTGVFTSKCGIKLVSLLAFGSMALSGVFIYFSSNYFVFSLSYFFMYIGNGMLEIALAIIAARIFTKNTGFMMNVSHFFYGLSSTVAPMMATGLMGLHVLGNEVGWRGMYLLMLSLCIIPMIPTFFSKFPVDKVTAEERIPLKVYLKDPAAWLIISILSFGVIAELSMAGWLVNFLEKSYHWSQTASSAMLSIFFLCFMMSRIILGAVTDKIGFMKSLIIFSAVAGIATIVATLIGSSAVWLFGLAGIGIAPIYPTIMALIAKRYPNGIDTAITFTVTLMGIAVVLGNFLIGAIIEFFKQWFTSMHGAEIGLTRGFQAGFVFIGVCAILCSVMSFLLYRYFQRRNELI</sequence>
<evidence type="ECO:0000256" key="2">
    <source>
        <dbReference type="ARBA" id="ARBA00008335"/>
    </source>
</evidence>
<evidence type="ECO:0000313" key="8">
    <source>
        <dbReference type="EMBL" id="THF77484.1"/>
    </source>
</evidence>
<proteinExistence type="inferred from homology"/>
<evidence type="ECO:0000256" key="5">
    <source>
        <dbReference type="ARBA" id="ARBA00022989"/>
    </source>
</evidence>
<dbReference type="InterPro" id="IPR011701">
    <property type="entry name" value="MFS"/>
</dbReference>
<comment type="similarity">
    <text evidence="2">Belongs to the major facilitator superfamily.</text>
</comment>
<organism evidence="8 9">
    <name type="scientific">Metabacillus sediminilitoris</name>
    <dbReference type="NCBI Taxonomy" id="2567941"/>
    <lineage>
        <taxon>Bacteria</taxon>
        <taxon>Bacillati</taxon>
        <taxon>Bacillota</taxon>
        <taxon>Bacilli</taxon>
        <taxon>Bacillales</taxon>
        <taxon>Bacillaceae</taxon>
        <taxon>Metabacillus</taxon>
    </lineage>
</organism>
<gene>
    <name evidence="8" type="ORF">E6W99_19305</name>
</gene>
<keyword evidence="4" id="KW-0812">Transmembrane</keyword>
<reference evidence="8 9" key="1">
    <citation type="submission" date="2019-04" db="EMBL/GenBank/DDBJ databases">
        <title>Bacillus sediminilitoris sp. nov., isolated from a tidal flat sediment on the East China Sea.</title>
        <authorList>
            <person name="Wei Y."/>
            <person name="Mao H."/>
            <person name="Fang J."/>
        </authorList>
    </citation>
    <scope>NUCLEOTIDE SEQUENCE [LARGE SCALE GENOMIC DNA]</scope>
    <source>
        <strain evidence="8 9">DSL-17</strain>
    </source>
</reference>
<dbReference type="InterPro" id="IPR036259">
    <property type="entry name" value="MFS_trans_sf"/>
</dbReference>
<dbReference type="GO" id="GO:0005886">
    <property type="term" value="C:plasma membrane"/>
    <property type="evidence" value="ECO:0007669"/>
    <property type="project" value="UniProtKB-SubCell"/>
</dbReference>
<dbReference type="Pfam" id="PF07690">
    <property type="entry name" value="MFS_1"/>
    <property type="match status" value="1"/>
</dbReference>
<evidence type="ECO:0000259" key="7">
    <source>
        <dbReference type="PROSITE" id="PS50850"/>
    </source>
</evidence>
<dbReference type="Gene3D" id="1.20.1250.20">
    <property type="entry name" value="MFS general substrate transporter like domains"/>
    <property type="match status" value="2"/>
</dbReference>
<evidence type="ECO:0000256" key="6">
    <source>
        <dbReference type="ARBA" id="ARBA00023136"/>
    </source>
</evidence>
<accession>A0A4S4BT87</accession>
<comment type="caution">
    <text evidence="8">The sequence shown here is derived from an EMBL/GenBank/DDBJ whole genome shotgun (WGS) entry which is preliminary data.</text>
</comment>
<dbReference type="PANTHER" id="PTHR23514:SF3">
    <property type="entry name" value="BYPASS OF STOP CODON PROTEIN 6"/>
    <property type="match status" value="1"/>
</dbReference>
<keyword evidence="9" id="KW-1185">Reference proteome</keyword>
<dbReference type="RefSeq" id="WP_136356847.1">
    <property type="nucleotide sequence ID" value="NZ_CP046266.1"/>
</dbReference>
<keyword evidence="3" id="KW-0813">Transport</keyword>
<evidence type="ECO:0000256" key="1">
    <source>
        <dbReference type="ARBA" id="ARBA00004651"/>
    </source>
</evidence>
<dbReference type="PANTHER" id="PTHR23514">
    <property type="entry name" value="BYPASS OF STOP CODON PROTEIN 6"/>
    <property type="match status" value="1"/>
</dbReference>
<dbReference type="SUPFAM" id="SSF103473">
    <property type="entry name" value="MFS general substrate transporter"/>
    <property type="match status" value="1"/>
</dbReference>
<dbReference type="InterPro" id="IPR020846">
    <property type="entry name" value="MFS_dom"/>
</dbReference>
<dbReference type="Proteomes" id="UP000310334">
    <property type="component" value="Unassembled WGS sequence"/>
</dbReference>
<protein>
    <submittedName>
        <fullName evidence="8">MFS transporter</fullName>
    </submittedName>
</protein>
<comment type="subcellular location">
    <subcellularLocation>
        <location evidence="1">Cell membrane</location>
        <topology evidence="1">Multi-pass membrane protein</topology>
    </subcellularLocation>
</comment>
<keyword evidence="6" id="KW-0472">Membrane</keyword>
<dbReference type="GO" id="GO:0022857">
    <property type="term" value="F:transmembrane transporter activity"/>
    <property type="evidence" value="ECO:0007669"/>
    <property type="project" value="InterPro"/>
</dbReference>
<evidence type="ECO:0000313" key="9">
    <source>
        <dbReference type="Proteomes" id="UP000310334"/>
    </source>
</evidence>
<feature type="domain" description="Major facilitator superfamily (MFS) profile" evidence="7">
    <location>
        <begin position="17"/>
        <end position="410"/>
    </location>
</feature>
<dbReference type="InterPro" id="IPR051788">
    <property type="entry name" value="MFS_Transporter"/>
</dbReference>
<keyword evidence="5" id="KW-1133">Transmembrane helix</keyword>